<evidence type="ECO:0000313" key="2">
    <source>
        <dbReference type="Proteomes" id="UP000008909"/>
    </source>
</evidence>
<organism evidence="1 2">
    <name type="scientific">Clonorchis sinensis</name>
    <name type="common">Chinese liver fluke</name>
    <dbReference type="NCBI Taxonomy" id="79923"/>
    <lineage>
        <taxon>Eukaryota</taxon>
        <taxon>Metazoa</taxon>
        <taxon>Spiralia</taxon>
        <taxon>Lophotrochozoa</taxon>
        <taxon>Platyhelminthes</taxon>
        <taxon>Trematoda</taxon>
        <taxon>Digenea</taxon>
        <taxon>Opisthorchiida</taxon>
        <taxon>Opisthorchiata</taxon>
        <taxon>Opisthorchiidae</taxon>
        <taxon>Clonorchis</taxon>
    </lineage>
</organism>
<accession>G7YJ08</accession>
<proteinExistence type="predicted"/>
<dbReference type="AlphaFoldDB" id="G7YJ08"/>
<reference key="2">
    <citation type="submission" date="2011-10" db="EMBL/GenBank/DDBJ databases">
        <title>The genome and transcriptome sequence of Clonorchis sinensis provide insights into the carcinogenic liver fluke.</title>
        <authorList>
            <person name="Wang X."/>
            <person name="Huang Y."/>
            <person name="Chen W."/>
            <person name="Liu H."/>
            <person name="Guo L."/>
            <person name="Chen Y."/>
            <person name="Luo F."/>
            <person name="Zhou W."/>
            <person name="Sun J."/>
            <person name="Mao Q."/>
            <person name="Liang P."/>
            <person name="Zhou C."/>
            <person name="Tian Y."/>
            <person name="Men J."/>
            <person name="Lv X."/>
            <person name="Huang L."/>
            <person name="Zhou J."/>
            <person name="Hu Y."/>
            <person name="Li R."/>
            <person name="Zhang F."/>
            <person name="Lei H."/>
            <person name="Li X."/>
            <person name="Hu X."/>
            <person name="Liang C."/>
            <person name="Xu J."/>
            <person name="Wu Z."/>
            <person name="Yu X."/>
        </authorList>
    </citation>
    <scope>NUCLEOTIDE SEQUENCE</scope>
    <source>
        <strain>Henan</strain>
    </source>
</reference>
<protein>
    <submittedName>
        <fullName evidence="1">Uncharacterized protein</fullName>
    </submittedName>
</protein>
<evidence type="ECO:0000313" key="1">
    <source>
        <dbReference type="EMBL" id="GAA52941.1"/>
    </source>
</evidence>
<dbReference type="EMBL" id="DF143382">
    <property type="protein sequence ID" value="GAA52941.1"/>
    <property type="molecule type" value="Genomic_DNA"/>
</dbReference>
<sequence>MLKVGFCSLNSSTIRSTAVEACLALDKIDDCLELCELGLTKFPGCQKLTEAHAKARQKQSLSDQAEIAKLKAQHEEENKQLTTFKLITAMVDRYDRSVTVIDGVMVNEGPFVQAHER</sequence>
<name>G7YJ08_CLOSI</name>
<gene>
    <name evidence="1" type="ORF">CLF_109158</name>
</gene>
<reference evidence="1" key="1">
    <citation type="journal article" date="2011" name="Genome Biol.">
        <title>The draft genome of the carcinogenic human liver fluke Clonorchis sinensis.</title>
        <authorList>
            <person name="Wang X."/>
            <person name="Chen W."/>
            <person name="Huang Y."/>
            <person name="Sun J."/>
            <person name="Men J."/>
            <person name="Liu H."/>
            <person name="Luo F."/>
            <person name="Guo L."/>
            <person name="Lv X."/>
            <person name="Deng C."/>
            <person name="Zhou C."/>
            <person name="Fan Y."/>
            <person name="Li X."/>
            <person name="Huang L."/>
            <person name="Hu Y."/>
            <person name="Liang C."/>
            <person name="Hu X."/>
            <person name="Xu J."/>
            <person name="Yu X."/>
        </authorList>
    </citation>
    <scope>NUCLEOTIDE SEQUENCE [LARGE SCALE GENOMIC DNA]</scope>
    <source>
        <strain evidence="1">Henan</strain>
    </source>
</reference>
<dbReference type="Proteomes" id="UP000008909">
    <property type="component" value="Unassembled WGS sequence"/>
</dbReference>
<keyword evidence="2" id="KW-1185">Reference proteome</keyword>